<feature type="signal peptide" evidence="2">
    <location>
        <begin position="1"/>
        <end position="28"/>
    </location>
</feature>
<dbReference type="Gene3D" id="2.60.40.1080">
    <property type="match status" value="1"/>
</dbReference>
<keyword evidence="2" id="KW-0732">Signal</keyword>
<evidence type="ECO:0000259" key="3">
    <source>
        <dbReference type="PROSITE" id="PS50835"/>
    </source>
</evidence>
<protein>
    <recommendedName>
        <fullName evidence="3">Ig-like domain-containing protein</fullName>
    </recommendedName>
</protein>
<sequence length="983" mass="105433">MSKTFANAMKGLLAALCALCFALGIAFAAGGTPQRASAEEAEGRVLYEEDFSDGVDEALAGNISAANGEGTVTSNALFDLPLAEMAASNNYAVEFDLKLTGTTEFYVHFVGLDGTNDDNIYLCVIAQGTYLRVTDNYGHDIYNNTGDLHGGLDATPVDLTNYAHFRLVFFEGYVELWVNGTRRCVSHLVDFGNNNYMSRSPIEEGTISAIAFQAQNANAAVLDNIRVTEPVGGSTVYAETNAEESTSSSKTFPLTAAELYRENFAAEASFRITDAEASGYYPTIKLYGLNASLRANNQKEYAVNVQAYVENGTLLPQIMWQPEDAETAWKDLTGEAVPIEEGQTVTLRTEVYGDKIALYVNGELSASSTFSELGLEKGRVQYIRVQSGGGGAVWTHFAYSGFEGESGASVTADETLVMEGTPVTFTAQLFGEHGSGYAWYVNGEKQSESGLRFVLDGVQAGEYSVQYGSASVMSEPFVVTVVDHIIILSAEKTQIYPTESLTVTAELKGDFTGESFSWYLNGEALEETGPSVTLSSLAAGTYSLQYKSASYESDAFVFTVLEAKIAVTTDKNSYFPEETAAFAAELSGIREGETILWYADGKLQEGAEGASFTLPISGYEAGSKVVVYAEAAGVKSNEVTISVAFDVLKSIQDNEYYKTVYEDVLEEGGTYGNFSVGKDEDGSLYLYSEVSNNSTYYTLNATMPTGVEYLFSYELYIPSDVAIKSYVYPCLAGLNSNYPAGMVELAWEVNPEGVRPYIKDQSTGKEYLHTDYGFGLDFSYEGGIAKKGDWNEITVAVSGSYVSMYLNGQIALFFEMTGATVPSGASFNLFPDGGTGVVPVRIRNICFAGVVEPAPDLESVSVSLSSVNVEKGGTITASATLNPFNAEANTVVWYINGEKVDGSGLSLTFTPEEEGEYTIVCEVDGLRSAEKTFTVTAVQGGGETGTMNTGLWIGIGVAAVVVIAGVVIAVVLVKKKKNGGKEE</sequence>
<organism evidence="4 5">
    <name type="scientific">Candidatus Gallimonas intestinavium</name>
    <dbReference type="NCBI Taxonomy" id="2838603"/>
    <lineage>
        <taxon>Bacteria</taxon>
        <taxon>Bacillati</taxon>
        <taxon>Bacillota</taxon>
        <taxon>Clostridia</taxon>
        <taxon>Candidatus Gallimonas</taxon>
    </lineage>
</organism>
<accession>A0A9D2G5N7</accession>
<dbReference type="InterPro" id="IPR007110">
    <property type="entry name" value="Ig-like_dom"/>
</dbReference>
<feature type="domain" description="Ig-like" evidence="3">
    <location>
        <begin position="855"/>
        <end position="934"/>
    </location>
</feature>
<dbReference type="PROSITE" id="PS50835">
    <property type="entry name" value="IG_LIKE"/>
    <property type="match status" value="1"/>
</dbReference>
<comment type="caution">
    <text evidence="4">The sequence shown here is derived from an EMBL/GenBank/DDBJ whole genome shotgun (WGS) entry which is preliminary data.</text>
</comment>
<evidence type="ECO:0000256" key="2">
    <source>
        <dbReference type="SAM" id="SignalP"/>
    </source>
</evidence>
<keyword evidence="1" id="KW-0812">Transmembrane</keyword>
<evidence type="ECO:0000313" key="5">
    <source>
        <dbReference type="Proteomes" id="UP000824102"/>
    </source>
</evidence>
<feature type="chain" id="PRO_5038999831" description="Ig-like domain-containing protein" evidence="2">
    <location>
        <begin position="29"/>
        <end position="983"/>
    </location>
</feature>
<keyword evidence="1" id="KW-1133">Transmembrane helix</keyword>
<name>A0A9D2G5N7_9FIRM</name>
<dbReference type="AlphaFoldDB" id="A0A9D2G5N7"/>
<keyword evidence="1" id="KW-0472">Membrane</keyword>
<dbReference type="Gene3D" id="2.60.120.560">
    <property type="entry name" value="Exo-inulinase, domain 1"/>
    <property type="match status" value="1"/>
</dbReference>
<evidence type="ECO:0000313" key="4">
    <source>
        <dbReference type="EMBL" id="HIZ72687.1"/>
    </source>
</evidence>
<feature type="transmembrane region" description="Helical" evidence="1">
    <location>
        <begin position="951"/>
        <end position="973"/>
    </location>
</feature>
<reference evidence="4" key="2">
    <citation type="submission" date="2021-04" db="EMBL/GenBank/DDBJ databases">
        <authorList>
            <person name="Gilroy R."/>
        </authorList>
    </citation>
    <scope>NUCLEOTIDE SEQUENCE</scope>
    <source>
        <strain evidence="4">ChiW7-2402</strain>
    </source>
</reference>
<dbReference type="EMBL" id="DXBB01000059">
    <property type="protein sequence ID" value="HIZ72687.1"/>
    <property type="molecule type" value="Genomic_DNA"/>
</dbReference>
<gene>
    <name evidence="4" type="ORF">H9964_03815</name>
</gene>
<reference evidence="4" key="1">
    <citation type="journal article" date="2021" name="PeerJ">
        <title>Extensive microbial diversity within the chicken gut microbiome revealed by metagenomics and culture.</title>
        <authorList>
            <person name="Gilroy R."/>
            <person name="Ravi A."/>
            <person name="Getino M."/>
            <person name="Pursley I."/>
            <person name="Horton D.L."/>
            <person name="Alikhan N.F."/>
            <person name="Baker D."/>
            <person name="Gharbi K."/>
            <person name="Hall N."/>
            <person name="Watson M."/>
            <person name="Adriaenssens E.M."/>
            <person name="Foster-Nyarko E."/>
            <person name="Jarju S."/>
            <person name="Secka A."/>
            <person name="Antonio M."/>
            <person name="Oren A."/>
            <person name="Chaudhuri R.R."/>
            <person name="La Ragione R."/>
            <person name="Hildebrand F."/>
            <person name="Pallen M.J."/>
        </authorList>
    </citation>
    <scope>NUCLEOTIDE SEQUENCE</scope>
    <source>
        <strain evidence="4">ChiW7-2402</strain>
    </source>
</reference>
<proteinExistence type="predicted"/>
<dbReference type="Proteomes" id="UP000824102">
    <property type="component" value="Unassembled WGS sequence"/>
</dbReference>
<evidence type="ECO:0000256" key="1">
    <source>
        <dbReference type="SAM" id="Phobius"/>
    </source>
</evidence>